<dbReference type="InterPro" id="IPR016171">
    <property type="entry name" value="Vanillyl_alc_oxidase_C-sub2"/>
</dbReference>
<organism evidence="3 4">
    <name type="scientific">Marinitenerispora sediminis</name>
    <dbReference type="NCBI Taxonomy" id="1931232"/>
    <lineage>
        <taxon>Bacteria</taxon>
        <taxon>Bacillati</taxon>
        <taxon>Actinomycetota</taxon>
        <taxon>Actinomycetes</taxon>
        <taxon>Streptosporangiales</taxon>
        <taxon>Nocardiopsidaceae</taxon>
        <taxon>Marinitenerispora</taxon>
    </lineage>
</organism>
<dbReference type="InterPro" id="IPR006094">
    <property type="entry name" value="Oxid_FAD_bind_N"/>
</dbReference>
<name>A0A368T4C9_9ACTN</name>
<dbReference type="InterPro" id="IPR010031">
    <property type="entry name" value="FAD_lactone_oxidase-like"/>
</dbReference>
<dbReference type="GO" id="GO:0080049">
    <property type="term" value="F:L-gulono-1,4-lactone dehydrogenase activity"/>
    <property type="evidence" value="ECO:0007669"/>
    <property type="project" value="TreeGrafter"/>
</dbReference>
<dbReference type="OrthoDB" id="9800184at2"/>
<keyword evidence="1" id="KW-0560">Oxidoreductase</keyword>
<dbReference type="InterPro" id="IPR016167">
    <property type="entry name" value="FAD-bd_PCMH_sub1"/>
</dbReference>
<evidence type="ECO:0000313" key="4">
    <source>
        <dbReference type="Proteomes" id="UP000253318"/>
    </source>
</evidence>
<dbReference type="InterPro" id="IPR036318">
    <property type="entry name" value="FAD-bd_PCMH-like_sf"/>
</dbReference>
<dbReference type="PANTHER" id="PTHR43762:SF1">
    <property type="entry name" value="D-ARABINONO-1,4-LACTONE OXIDASE"/>
    <property type="match status" value="1"/>
</dbReference>
<dbReference type="PIRSF" id="PIRSF000136">
    <property type="entry name" value="LGO_GLO"/>
    <property type="match status" value="1"/>
</dbReference>
<evidence type="ECO:0000256" key="1">
    <source>
        <dbReference type="ARBA" id="ARBA00023002"/>
    </source>
</evidence>
<dbReference type="SUPFAM" id="SSF56176">
    <property type="entry name" value="FAD-binding/transporter-associated domain-like"/>
    <property type="match status" value="1"/>
</dbReference>
<dbReference type="Pfam" id="PF01565">
    <property type="entry name" value="FAD_binding_4"/>
    <property type="match status" value="1"/>
</dbReference>
<dbReference type="GO" id="GO:0071949">
    <property type="term" value="F:FAD binding"/>
    <property type="evidence" value="ECO:0007669"/>
    <property type="project" value="InterPro"/>
</dbReference>
<proteinExistence type="predicted"/>
<dbReference type="Proteomes" id="UP000253318">
    <property type="component" value="Unassembled WGS sequence"/>
</dbReference>
<dbReference type="PANTHER" id="PTHR43762">
    <property type="entry name" value="L-GULONOLACTONE OXIDASE"/>
    <property type="match status" value="1"/>
</dbReference>
<dbReference type="GO" id="GO:0016020">
    <property type="term" value="C:membrane"/>
    <property type="evidence" value="ECO:0007669"/>
    <property type="project" value="InterPro"/>
</dbReference>
<dbReference type="Pfam" id="PF04030">
    <property type="entry name" value="ALO"/>
    <property type="match status" value="1"/>
</dbReference>
<accession>A0A368T4C9</accession>
<dbReference type="Gene3D" id="3.30.70.2520">
    <property type="match status" value="1"/>
</dbReference>
<dbReference type="PROSITE" id="PS51387">
    <property type="entry name" value="FAD_PCMH"/>
    <property type="match status" value="1"/>
</dbReference>
<sequence>MTGRPDPGAPRRATRRPRVRRTNWAGNLTFGAERVVRPSSADELRRVVAGTPRLRALGSGHSFNDIADSPGIQVDVSGLPGAVEVDSAAMTVRVPAGIRYAELGARLNGLGYALRNLGSLPHISVAGSCATATHGSGVRNGNLATAVAALDLVTADGDTVTLDRRTGGDRFRGAVVSLGALGVVTALTLDIEPAFEVRQYVYEGLPIEVLDDHFDDVVSGAYSVSLFTSWRGPRIDQVWLKHRAGAPGADAPPPEWFEAEPAEGPRHPVRGMPAENCTEQGGVAGPWHERLPHFRSGFTPSSGAELQSEFFVPRRHALAALRALDGVRERISPVLQISEIRTVAADELWLSPAYRQDVAAFHFTWIPDDAAVRPVIALIEERLAGLGARPHWAKLFGTAPETLAACYPRLPDFHALVREFDPAGKFRNAYTDRCLPRGSAARQAAVGVG</sequence>
<evidence type="ECO:0000259" key="2">
    <source>
        <dbReference type="PROSITE" id="PS51387"/>
    </source>
</evidence>
<dbReference type="Gene3D" id="1.10.45.10">
    <property type="entry name" value="Vanillyl-alcohol Oxidase, Chain A, domain 4"/>
    <property type="match status" value="1"/>
</dbReference>
<dbReference type="InterPro" id="IPR016169">
    <property type="entry name" value="FAD-bd_PCMH_sub2"/>
</dbReference>
<feature type="domain" description="FAD-binding PCMH-type" evidence="2">
    <location>
        <begin position="28"/>
        <end position="194"/>
    </location>
</feature>
<dbReference type="InterPro" id="IPR007173">
    <property type="entry name" value="ALO_C"/>
</dbReference>
<dbReference type="AlphaFoldDB" id="A0A368T4C9"/>
<dbReference type="Gene3D" id="3.30.465.10">
    <property type="match status" value="1"/>
</dbReference>
<feature type="non-terminal residue" evidence="3">
    <location>
        <position position="449"/>
    </location>
</feature>
<dbReference type="GO" id="GO:0003885">
    <property type="term" value="F:D-arabinono-1,4-lactone oxidase activity"/>
    <property type="evidence" value="ECO:0007669"/>
    <property type="project" value="InterPro"/>
</dbReference>
<keyword evidence="4" id="KW-1185">Reference proteome</keyword>
<reference evidence="3 4" key="1">
    <citation type="submission" date="2018-04" db="EMBL/GenBank/DDBJ databases">
        <title>Novel actinobacteria from marine sediment.</title>
        <authorList>
            <person name="Ng Z.Y."/>
            <person name="Tan G.Y.A."/>
        </authorList>
    </citation>
    <scope>NUCLEOTIDE SEQUENCE [LARGE SCALE GENOMIC DNA]</scope>
    <source>
        <strain evidence="3 4">TPS81</strain>
    </source>
</reference>
<dbReference type="Gene3D" id="3.30.70.2530">
    <property type="match status" value="1"/>
</dbReference>
<evidence type="ECO:0000313" key="3">
    <source>
        <dbReference type="EMBL" id="RCV57567.1"/>
    </source>
</evidence>
<comment type="caution">
    <text evidence="3">The sequence shown here is derived from an EMBL/GenBank/DDBJ whole genome shotgun (WGS) entry which is preliminary data.</text>
</comment>
<gene>
    <name evidence="3" type="ORF">DEF24_14930</name>
</gene>
<protein>
    <submittedName>
        <fullName evidence="3">FAD-binding protein</fullName>
    </submittedName>
</protein>
<dbReference type="InterPro" id="IPR016166">
    <property type="entry name" value="FAD-bd_PCMH"/>
</dbReference>
<dbReference type="Gene3D" id="3.30.43.10">
    <property type="entry name" value="Uridine Diphospho-n-acetylenolpyruvylglucosamine Reductase, domain 2"/>
    <property type="match status" value="1"/>
</dbReference>
<dbReference type="EMBL" id="QEIN01000110">
    <property type="protein sequence ID" value="RCV57567.1"/>
    <property type="molecule type" value="Genomic_DNA"/>
</dbReference>